<reference evidence="2" key="1">
    <citation type="journal article" date="2020" name="Stud. Mycol.">
        <title>101 Dothideomycetes genomes: a test case for predicting lifestyles and emergence of pathogens.</title>
        <authorList>
            <person name="Haridas S."/>
            <person name="Albert R."/>
            <person name="Binder M."/>
            <person name="Bloem J."/>
            <person name="Labutti K."/>
            <person name="Salamov A."/>
            <person name="Andreopoulos B."/>
            <person name="Baker S."/>
            <person name="Barry K."/>
            <person name="Bills G."/>
            <person name="Bluhm B."/>
            <person name="Cannon C."/>
            <person name="Castanera R."/>
            <person name="Culley D."/>
            <person name="Daum C."/>
            <person name="Ezra D."/>
            <person name="Gonzalez J."/>
            <person name="Henrissat B."/>
            <person name="Kuo A."/>
            <person name="Liang C."/>
            <person name="Lipzen A."/>
            <person name="Lutzoni F."/>
            <person name="Magnuson J."/>
            <person name="Mondo S."/>
            <person name="Nolan M."/>
            <person name="Ohm R."/>
            <person name="Pangilinan J."/>
            <person name="Park H.-J."/>
            <person name="Ramirez L."/>
            <person name="Alfaro M."/>
            <person name="Sun H."/>
            <person name="Tritt A."/>
            <person name="Yoshinaga Y."/>
            <person name="Zwiers L.-H."/>
            <person name="Turgeon B."/>
            <person name="Goodwin S."/>
            <person name="Spatafora J."/>
            <person name="Crous P."/>
            <person name="Grigoriev I."/>
        </authorList>
    </citation>
    <scope>NUCLEOTIDE SEQUENCE</scope>
    <source>
        <strain evidence="2">CBS 125425</strain>
    </source>
</reference>
<organism evidence="2 3">
    <name type="scientific">Polyplosphaeria fusca</name>
    <dbReference type="NCBI Taxonomy" id="682080"/>
    <lineage>
        <taxon>Eukaryota</taxon>
        <taxon>Fungi</taxon>
        <taxon>Dikarya</taxon>
        <taxon>Ascomycota</taxon>
        <taxon>Pezizomycotina</taxon>
        <taxon>Dothideomycetes</taxon>
        <taxon>Pleosporomycetidae</taxon>
        <taxon>Pleosporales</taxon>
        <taxon>Tetraplosphaeriaceae</taxon>
        <taxon>Polyplosphaeria</taxon>
    </lineage>
</organism>
<dbReference type="AlphaFoldDB" id="A0A9P4QKG7"/>
<dbReference type="EMBL" id="ML996260">
    <property type="protein sequence ID" value="KAF2728988.1"/>
    <property type="molecule type" value="Genomic_DNA"/>
</dbReference>
<evidence type="ECO:0000256" key="1">
    <source>
        <dbReference type="SAM" id="MobiDB-lite"/>
    </source>
</evidence>
<keyword evidence="3" id="KW-1185">Reference proteome</keyword>
<name>A0A9P4QKG7_9PLEO</name>
<feature type="compositionally biased region" description="Polar residues" evidence="1">
    <location>
        <begin position="149"/>
        <end position="165"/>
    </location>
</feature>
<accession>A0A9P4QKG7</accession>
<protein>
    <submittedName>
        <fullName evidence="2">Uncharacterized protein</fullName>
    </submittedName>
</protein>
<sequence>MIEETQLRQGWVLTGSRIIACYKGGHIATSRPYSYHFYSYLHTYFPTQYLPSPHISPSSPLTPPTPLHSTTPHHGSPPWVTSLAQDAYLSAITDDPLMQLLMLEKELYARGQERTKYEHQSHRKARRLRDSLQFQNRAPSPRLRRHIDSTNGIPRSPLQQKSTTP</sequence>
<proteinExistence type="predicted"/>
<comment type="caution">
    <text evidence="2">The sequence shown here is derived from an EMBL/GenBank/DDBJ whole genome shotgun (WGS) entry which is preliminary data.</text>
</comment>
<feature type="region of interest" description="Disordered" evidence="1">
    <location>
        <begin position="56"/>
        <end position="76"/>
    </location>
</feature>
<gene>
    <name evidence="2" type="ORF">EJ04DRAFT_83578</name>
</gene>
<dbReference type="Proteomes" id="UP000799444">
    <property type="component" value="Unassembled WGS sequence"/>
</dbReference>
<feature type="region of interest" description="Disordered" evidence="1">
    <location>
        <begin position="135"/>
        <end position="165"/>
    </location>
</feature>
<feature type="compositionally biased region" description="Low complexity" evidence="1">
    <location>
        <begin position="67"/>
        <end position="76"/>
    </location>
</feature>
<evidence type="ECO:0000313" key="3">
    <source>
        <dbReference type="Proteomes" id="UP000799444"/>
    </source>
</evidence>
<evidence type="ECO:0000313" key="2">
    <source>
        <dbReference type="EMBL" id="KAF2728988.1"/>
    </source>
</evidence>